<keyword evidence="2" id="KW-0472">Membrane</keyword>
<dbReference type="PANTHER" id="PTHR22588:SF3">
    <property type="entry name" value="VWFA DOMAIN-CONTAINING PROTEIN"/>
    <property type="match status" value="1"/>
</dbReference>
<accession>A0AAE9JPL8</accession>
<protein>
    <recommendedName>
        <fullName evidence="3">VWFA domain-containing protein</fullName>
    </recommendedName>
</protein>
<feature type="compositionally biased region" description="Low complexity" evidence="1">
    <location>
        <begin position="201"/>
        <end position="213"/>
    </location>
</feature>
<dbReference type="Pfam" id="PF00092">
    <property type="entry name" value="VWA"/>
    <property type="match status" value="2"/>
</dbReference>
<feature type="compositionally biased region" description="Polar residues" evidence="1">
    <location>
        <begin position="214"/>
        <end position="224"/>
    </location>
</feature>
<sequence length="876" mass="94347">MAWLGEDDMGYTSPAVPRRDVKWYLLEDTDNRVKWFTGILVIVSVGMLIAGSVMLGIGISKNNSNPPPPVNLNASGYTMFLNVRTKDLPYSAVLNDYSGSVKNLTEQMRQAISPSRASEFTVQPDVPITILGISNAGQWADVMYALSYIESTKPSISDIQKQVTNSEAFSMISAIDQTPPALTQMTCASVADAMLTTVSPAVPTSTPAPNTSPKGSTAASSSFGTVAPATGSTVTQPTVTTTTKSAPVTITTVTTPPVTRPTELARTTTTPFVKTPFSMDVIILLDDSKAMQTAKNFNQVKSWLDSTLLPLWLIDREDVQVAFATYADTEFNTLLDFDEANEKEVTDVISAQMYSGKFNSSITNGIRAAGDIHGLRPVNQTVILISASEDLTDIESATQYAYILNTLPKQLITITLNSATSGKQLGLLSTNQNHYFGVADFNLTSDIAQQLTQVMFGSLTPSTALPPTPTPSAIPDNACKTDVTILVDNTNDVGSIDEFQNQVRTISKLIKTWPISPEVMEGEAVVFGTKEGGQIIENAFKYQTASAFAKEVMAFDDLYFPNSSPSLTASLQYLAQNLGNRRADRQQATLVFTYSSDNSDALSAIPFANQIGGNLIIVAIGSADQTVLKQLSGNVIYVKNMTTDIIDQVNSLLCSPSTRAPLITIPTTVTNKPTITTVVSTQPPSTTQSPPTTPKPDFCPDCYPKTSNILIMFEASGITLTSQKKLVDTDLITNWTHFERTSVMGFATSKKFVDPLPFNGVENKDDFVSIVDNAIIDLAIKPTIVAAFTMATNQANPLHSFGRMNTVIFTSGATDDEINSSVAMSSMLRYNGKVILVGLKLTDTTGLNSLCDVLINWEDFTSTATIAAQINQALNS</sequence>
<evidence type="ECO:0000256" key="2">
    <source>
        <dbReference type="SAM" id="Phobius"/>
    </source>
</evidence>
<keyword evidence="2" id="KW-1133">Transmembrane helix</keyword>
<dbReference type="SMART" id="SM00327">
    <property type="entry name" value="VWA"/>
    <property type="match status" value="3"/>
</dbReference>
<keyword evidence="2" id="KW-0812">Transmembrane</keyword>
<dbReference type="Proteomes" id="UP000829354">
    <property type="component" value="Chromosome X"/>
</dbReference>
<organism evidence="4 5">
    <name type="scientific">Caenorhabditis briggsae</name>
    <dbReference type="NCBI Taxonomy" id="6238"/>
    <lineage>
        <taxon>Eukaryota</taxon>
        <taxon>Metazoa</taxon>
        <taxon>Ecdysozoa</taxon>
        <taxon>Nematoda</taxon>
        <taxon>Chromadorea</taxon>
        <taxon>Rhabditida</taxon>
        <taxon>Rhabditina</taxon>
        <taxon>Rhabditomorpha</taxon>
        <taxon>Rhabditoidea</taxon>
        <taxon>Rhabditidae</taxon>
        <taxon>Peloderinae</taxon>
        <taxon>Caenorhabditis</taxon>
    </lineage>
</organism>
<dbReference type="InterPro" id="IPR002035">
    <property type="entry name" value="VWF_A"/>
</dbReference>
<gene>
    <name evidence="4" type="ORF">L5515_016561</name>
</gene>
<proteinExistence type="predicted"/>
<feature type="region of interest" description="Disordered" evidence="1">
    <location>
        <begin position="201"/>
        <end position="240"/>
    </location>
</feature>
<reference evidence="4 5" key="1">
    <citation type="submission" date="2022-04" db="EMBL/GenBank/DDBJ databases">
        <title>Chromosome-level reference genomes for two strains of Caenorhabditis briggsae: an improved platform for comparative genomics.</title>
        <authorList>
            <person name="Stevens L."/>
            <person name="Andersen E."/>
        </authorList>
    </citation>
    <scope>NUCLEOTIDE SEQUENCE [LARGE SCALE GENOMIC DNA]</scope>
    <source>
        <strain evidence="4">VX34</strain>
        <tissue evidence="4">Whole-organism</tissue>
    </source>
</reference>
<feature type="transmembrane region" description="Helical" evidence="2">
    <location>
        <begin position="35"/>
        <end position="59"/>
    </location>
</feature>
<dbReference type="AlphaFoldDB" id="A0AAE9JPL8"/>
<dbReference type="InterPro" id="IPR036465">
    <property type="entry name" value="vWFA_dom_sf"/>
</dbReference>
<evidence type="ECO:0000259" key="3">
    <source>
        <dbReference type="PROSITE" id="PS50234"/>
    </source>
</evidence>
<evidence type="ECO:0000256" key="1">
    <source>
        <dbReference type="SAM" id="MobiDB-lite"/>
    </source>
</evidence>
<name>A0AAE9JPL8_CAEBR</name>
<evidence type="ECO:0000313" key="5">
    <source>
        <dbReference type="Proteomes" id="UP000829354"/>
    </source>
</evidence>
<dbReference type="PROSITE" id="PS50234">
    <property type="entry name" value="VWFA"/>
    <property type="match status" value="2"/>
</dbReference>
<evidence type="ECO:0000313" key="4">
    <source>
        <dbReference type="EMBL" id="UMM39555.1"/>
    </source>
</evidence>
<feature type="domain" description="VWFA" evidence="3">
    <location>
        <begin position="280"/>
        <end position="451"/>
    </location>
</feature>
<dbReference type="EMBL" id="CP092625">
    <property type="protein sequence ID" value="UMM39555.1"/>
    <property type="molecule type" value="Genomic_DNA"/>
</dbReference>
<feature type="domain" description="VWFA" evidence="3">
    <location>
        <begin position="482"/>
        <end position="631"/>
    </location>
</feature>
<dbReference type="SUPFAM" id="SSF53300">
    <property type="entry name" value="vWA-like"/>
    <property type="match status" value="2"/>
</dbReference>
<keyword evidence="5" id="KW-1185">Reference proteome</keyword>
<dbReference type="PANTHER" id="PTHR22588">
    <property type="entry name" value="VWFA DOMAIN-CONTAINING PROTEIN"/>
    <property type="match status" value="1"/>
</dbReference>
<dbReference type="InterPro" id="IPR052229">
    <property type="entry name" value="Collagen-VI/PIF"/>
</dbReference>
<dbReference type="Gene3D" id="3.40.50.410">
    <property type="entry name" value="von Willebrand factor, type A domain"/>
    <property type="match status" value="2"/>
</dbReference>